<name>A0A699SGC2_TANCI</name>
<dbReference type="EMBL" id="BKCJ011160430">
    <property type="protein sequence ID" value="GFC96480.1"/>
    <property type="molecule type" value="Genomic_DNA"/>
</dbReference>
<protein>
    <recommendedName>
        <fullName evidence="3">Zinc knuckle CX2CX4HX4C</fullName>
    </recommendedName>
</protein>
<evidence type="ECO:0008006" key="3">
    <source>
        <dbReference type="Google" id="ProtNLM"/>
    </source>
</evidence>
<evidence type="ECO:0000256" key="1">
    <source>
        <dbReference type="SAM" id="MobiDB-lite"/>
    </source>
</evidence>
<comment type="caution">
    <text evidence="2">The sequence shown here is derived from an EMBL/GenBank/DDBJ whole genome shotgun (WGS) entry which is preliminary data.</text>
</comment>
<reference evidence="2" key="1">
    <citation type="journal article" date="2019" name="Sci. Rep.">
        <title>Draft genome of Tanacetum cinerariifolium, the natural source of mosquito coil.</title>
        <authorList>
            <person name="Yamashiro T."/>
            <person name="Shiraishi A."/>
            <person name="Satake H."/>
            <person name="Nakayama K."/>
        </authorList>
    </citation>
    <scope>NUCLEOTIDE SEQUENCE</scope>
</reference>
<proteinExistence type="predicted"/>
<gene>
    <name evidence="2" type="ORF">Tci_868450</name>
</gene>
<feature type="compositionally biased region" description="Basic and acidic residues" evidence="1">
    <location>
        <begin position="62"/>
        <end position="76"/>
    </location>
</feature>
<accession>A0A699SGC2</accession>
<organism evidence="2">
    <name type="scientific">Tanacetum cinerariifolium</name>
    <name type="common">Dalmatian daisy</name>
    <name type="synonym">Chrysanthemum cinerariifolium</name>
    <dbReference type="NCBI Taxonomy" id="118510"/>
    <lineage>
        <taxon>Eukaryota</taxon>
        <taxon>Viridiplantae</taxon>
        <taxon>Streptophyta</taxon>
        <taxon>Embryophyta</taxon>
        <taxon>Tracheophyta</taxon>
        <taxon>Spermatophyta</taxon>
        <taxon>Magnoliopsida</taxon>
        <taxon>eudicotyledons</taxon>
        <taxon>Gunneridae</taxon>
        <taxon>Pentapetalae</taxon>
        <taxon>asterids</taxon>
        <taxon>campanulids</taxon>
        <taxon>Asterales</taxon>
        <taxon>Asteraceae</taxon>
        <taxon>Asteroideae</taxon>
        <taxon>Anthemideae</taxon>
        <taxon>Anthemidinae</taxon>
        <taxon>Tanacetum</taxon>
    </lineage>
</organism>
<feature type="non-terminal residue" evidence="2">
    <location>
        <position position="1"/>
    </location>
</feature>
<feature type="non-terminal residue" evidence="2">
    <location>
        <position position="100"/>
    </location>
</feature>
<evidence type="ECO:0000313" key="2">
    <source>
        <dbReference type="EMBL" id="GFC96480.1"/>
    </source>
</evidence>
<feature type="region of interest" description="Disordered" evidence="1">
    <location>
        <begin position="62"/>
        <end position="100"/>
    </location>
</feature>
<dbReference type="AlphaFoldDB" id="A0A699SGC2"/>
<sequence length="100" mass="11106">SAEEELLESMIIAIPHGDGKSHSFATIDIDYEWKPPRCSTCKIFDRKNDACPKNPIVVMESKENSDGFTEVKHGESSKINGQTKPPIAPNLPKDNRQPAK</sequence>